<dbReference type="SUPFAM" id="SSF48019">
    <property type="entry name" value="post-AAA+ oligomerization domain-like"/>
    <property type="match status" value="1"/>
</dbReference>
<dbReference type="InterPro" id="IPR012763">
    <property type="entry name" value="DNA_pol_III_sug/sutau_N"/>
</dbReference>
<organism evidence="14">
    <name type="scientific">uncultured bacterium contig00102</name>
    <dbReference type="NCBI Taxonomy" id="1181569"/>
    <lineage>
        <taxon>Bacteria</taxon>
        <taxon>environmental samples</taxon>
    </lineage>
</organism>
<evidence type="ECO:0000256" key="3">
    <source>
        <dbReference type="ARBA" id="ARBA00022695"/>
    </source>
</evidence>
<dbReference type="GO" id="GO:0046872">
    <property type="term" value="F:metal ion binding"/>
    <property type="evidence" value="ECO:0007669"/>
    <property type="project" value="UniProtKB-KW"/>
</dbReference>
<keyword evidence="2 11" id="KW-0808">Transferase</keyword>
<evidence type="ECO:0000256" key="2">
    <source>
        <dbReference type="ARBA" id="ARBA00022679"/>
    </source>
</evidence>
<dbReference type="NCBIfam" id="NF004046">
    <property type="entry name" value="PRK05563.1"/>
    <property type="match status" value="1"/>
</dbReference>
<comment type="subunit">
    <text evidence="11">DNA polymerase III contains a core (composed of alpha, epsilon and theta chains) that associates with a tau subunit. This core dimerizes to form the POLIII' complex. PolIII' associates with the gamma complex (composed of gamma, delta, delta', psi and chi chains) and with the beta chain to form the complete DNA polymerase III complex.</text>
</comment>
<gene>
    <name evidence="11" type="primary">dnaX</name>
</gene>
<dbReference type="FunFam" id="3.40.50.300:FF:000014">
    <property type="entry name" value="DNA polymerase III subunit gamma/tau"/>
    <property type="match status" value="1"/>
</dbReference>
<dbReference type="EMBL" id="JQ844226">
    <property type="protein sequence ID" value="AGS53233.1"/>
    <property type="molecule type" value="Genomic_DNA"/>
</dbReference>
<feature type="region of interest" description="Disordered" evidence="12">
    <location>
        <begin position="398"/>
        <end position="473"/>
    </location>
</feature>
<keyword evidence="4 11" id="KW-0235">DNA replication</keyword>
<evidence type="ECO:0000256" key="7">
    <source>
        <dbReference type="ARBA" id="ARBA00022833"/>
    </source>
</evidence>
<dbReference type="NCBIfam" id="TIGR02397">
    <property type="entry name" value="dnaX_nterm"/>
    <property type="match status" value="1"/>
</dbReference>
<evidence type="ECO:0000256" key="4">
    <source>
        <dbReference type="ARBA" id="ARBA00022705"/>
    </source>
</evidence>
<dbReference type="EC" id="2.7.7.7" evidence="11"/>
<sequence length="567" mass="60882">MYQALYRKYRPRAFSDVTGQEHITTTLRRQIASGRLSHAYLFVGTRGTGKTTCAKILSRAVNCLNPRDGDPCNECASCVGIETGGILDVLELDAASNNGVSDVRALRDEAVYTPASVNKRVYIIDEVHMLSTPAFNALLKILEEPPEHLLFILATTELHKVPKTILSRCQRFLFKRIPPAAIVGRLRAVAGGEGLDLSDEAAEKLAALADGSMRDAVSLLDQCAVDTTVDLERVLDTIGLTGSSEVAAIASMAADGDTSGTLAAFDKLYADGRDMTSLLGELASLMRDALVYRLAPDSPLLSGAFDGAALKALSAKLAPERVFSWLDIIRETLNSLSRGGIVRLSVEMCLIRLCSEQLSDDTASLLARIAKLENQGPRQIRNENVEIKNVVSEAKMPTAKGFGDIDEDGEVTASEPHGSGDEAVGGATEPEPDEGTDTYGDAIEDEASGYDKPDYEDEPDESMESDNDSEGGPDFWTGILRILESDPALYAVVKDYSQVSAEMRGDILLLQAKDMFSGDLLGTDEHKKTIADAAYTALGRVVAVRVEVAGSDEDENQIRFSGFGGAS</sequence>
<dbReference type="InterPro" id="IPR003593">
    <property type="entry name" value="AAA+_ATPase"/>
</dbReference>
<dbReference type="PANTHER" id="PTHR11669:SF0">
    <property type="entry name" value="PROTEIN STICHEL-LIKE 2"/>
    <property type="match status" value="1"/>
</dbReference>
<accession>A0A806K163</accession>
<dbReference type="GO" id="GO:0005524">
    <property type="term" value="F:ATP binding"/>
    <property type="evidence" value="ECO:0007669"/>
    <property type="project" value="UniProtKB-KW"/>
</dbReference>
<evidence type="ECO:0000256" key="6">
    <source>
        <dbReference type="ARBA" id="ARBA00022741"/>
    </source>
</evidence>
<dbReference type="Gene3D" id="1.20.272.10">
    <property type="match status" value="1"/>
</dbReference>
<dbReference type="CDD" id="cd00009">
    <property type="entry name" value="AAA"/>
    <property type="match status" value="1"/>
</dbReference>
<dbReference type="InterPro" id="IPR008921">
    <property type="entry name" value="DNA_pol3_clamp-load_cplx_C"/>
</dbReference>
<evidence type="ECO:0000256" key="12">
    <source>
        <dbReference type="SAM" id="MobiDB-lite"/>
    </source>
</evidence>
<evidence type="ECO:0000256" key="8">
    <source>
        <dbReference type="ARBA" id="ARBA00022840"/>
    </source>
</evidence>
<protein>
    <recommendedName>
        <fullName evidence="11">DNA polymerase III subunit gamma/tau</fullName>
        <ecNumber evidence="11">2.7.7.7</ecNumber>
    </recommendedName>
</protein>
<dbReference type="InterPro" id="IPR022754">
    <property type="entry name" value="DNA_pol_III_gamma-3"/>
</dbReference>
<evidence type="ECO:0000256" key="11">
    <source>
        <dbReference type="RuleBase" id="RU364063"/>
    </source>
</evidence>
<keyword evidence="5" id="KW-0479">Metal-binding</keyword>
<dbReference type="PRINTS" id="PR00300">
    <property type="entry name" value="CLPPROTEASEA"/>
</dbReference>
<dbReference type="GO" id="GO:0006261">
    <property type="term" value="P:DNA-templated DNA replication"/>
    <property type="evidence" value="ECO:0007669"/>
    <property type="project" value="TreeGrafter"/>
</dbReference>
<dbReference type="Pfam" id="PF13177">
    <property type="entry name" value="DNA_pol3_delta2"/>
    <property type="match status" value="1"/>
</dbReference>
<comment type="catalytic activity">
    <reaction evidence="10 11">
        <text>DNA(n) + a 2'-deoxyribonucleoside 5'-triphosphate = DNA(n+1) + diphosphate</text>
        <dbReference type="Rhea" id="RHEA:22508"/>
        <dbReference type="Rhea" id="RHEA-COMP:17339"/>
        <dbReference type="Rhea" id="RHEA-COMP:17340"/>
        <dbReference type="ChEBI" id="CHEBI:33019"/>
        <dbReference type="ChEBI" id="CHEBI:61560"/>
        <dbReference type="ChEBI" id="CHEBI:173112"/>
        <dbReference type="EC" id="2.7.7.7"/>
    </reaction>
</comment>
<evidence type="ECO:0000256" key="5">
    <source>
        <dbReference type="ARBA" id="ARBA00022723"/>
    </source>
</evidence>
<keyword evidence="3 11" id="KW-0548">Nucleotidyltransferase</keyword>
<dbReference type="PANTHER" id="PTHR11669">
    <property type="entry name" value="REPLICATION FACTOR C / DNA POLYMERASE III GAMMA-TAU SUBUNIT"/>
    <property type="match status" value="1"/>
</dbReference>
<dbReference type="GO" id="GO:0009360">
    <property type="term" value="C:DNA polymerase III complex"/>
    <property type="evidence" value="ECO:0007669"/>
    <property type="project" value="InterPro"/>
</dbReference>
<evidence type="ECO:0000256" key="1">
    <source>
        <dbReference type="ARBA" id="ARBA00006360"/>
    </source>
</evidence>
<evidence type="ECO:0000256" key="10">
    <source>
        <dbReference type="ARBA" id="ARBA00049244"/>
    </source>
</evidence>
<evidence type="ECO:0000313" key="14">
    <source>
        <dbReference type="EMBL" id="AGS53233.1"/>
    </source>
</evidence>
<dbReference type="Gene3D" id="1.10.8.60">
    <property type="match status" value="1"/>
</dbReference>
<comment type="similarity">
    <text evidence="1 11">Belongs to the DnaX/STICHEL family.</text>
</comment>
<evidence type="ECO:0000256" key="9">
    <source>
        <dbReference type="ARBA" id="ARBA00022932"/>
    </source>
</evidence>
<comment type="function">
    <text evidence="11">DNA polymerase III is a complex, multichain enzyme responsible for most of the replicative synthesis in bacteria. This DNA polymerase also exhibits 3' to 5' exonuclease activity.</text>
</comment>
<feature type="domain" description="AAA+ ATPase" evidence="13">
    <location>
        <begin position="36"/>
        <end position="178"/>
    </location>
</feature>
<dbReference type="Pfam" id="PF12169">
    <property type="entry name" value="DNA_pol3_gamma3"/>
    <property type="match status" value="1"/>
</dbReference>
<name>A0A806K163_9BACT</name>
<keyword evidence="7" id="KW-0862">Zinc</keyword>
<dbReference type="Pfam" id="PF22608">
    <property type="entry name" value="DNAX_ATPase_lid"/>
    <property type="match status" value="1"/>
</dbReference>
<dbReference type="InterPro" id="IPR027417">
    <property type="entry name" value="P-loop_NTPase"/>
</dbReference>
<dbReference type="Gene3D" id="3.40.50.300">
    <property type="entry name" value="P-loop containing nucleotide triphosphate hydrolases"/>
    <property type="match status" value="1"/>
</dbReference>
<dbReference type="GO" id="GO:0003887">
    <property type="term" value="F:DNA-directed DNA polymerase activity"/>
    <property type="evidence" value="ECO:0007669"/>
    <property type="project" value="UniProtKB-KW"/>
</dbReference>
<dbReference type="AlphaFoldDB" id="A0A806K163"/>
<feature type="compositionally biased region" description="Acidic residues" evidence="12">
    <location>
        <begin position="430"/>
        <end position="471"/>
    </location>
</feature>
<evidence type="ECO:0000259" key="13">
    <source>
        <dbReference type="SMART" id="SM00382"/>
    </source>
</evidence>
<dbReference type="InterPro" id="IPR050238">
    <property type="entry name" value="DNA_Rep/Repair_Clamp_Loader"/>
</dbReference>
<proteinExistence type="inferred from homology"/>
<reference evidence="14" key="1">
    <citation type="submission" date="2012-03" db="EMBL/GenBank/DDBJ databases">
        <title>Functional metagenomics reveals considerable lignocellulase gene clusters in the gut microbiome of a wood-feeding higher termite.</title>
        <authorList>
            <person name="Liu N."/>
        </authorList>
    </citation>
    <scope>NUCLEOTIDE SEQUENCE</scope>
</reference>
<keyword evidence="6 11" id="KW-0547">Nucleotide-binding</keyword>
<dbReference type="SUPFAM" id="SSF52540">
    <property type="entry name" value="P-loop containing nucleoside triphosphate hydrolases"/>
    <property type="match status" value="1"/>
</dbReference>
<dbReference type="GO" id="GO:0003677">
    <property type="term" value="F:DNA binding"/>
    <property type="evidence" value="ECO:0007669"/>
    <property type="project" value="InterPro"/>
</dbReference>
<keyword evidence="9 11" id="KW-0239">DNA-directed DNA polymerase</keyword>
<keyword evidence="8 11" id="KW-0067">ATP-binding</keyword>
<dbReference type="SMART" id="SM00382">
    <property type="entry name" value="AAA"/>
    <property type="match status" value="1"/>
</dbReference>
<dbReference type="InterPro" id="IPR001270">
    <property type="entry name" value="ClpA/B"/>
</dbReference>
<dbReference type="InterPro" id="IPR045085">
    <property type="entry name" value="HLD_clamp_pol_III_gamma_tau"/>
</dbReference>